<protein>
    <submittedName>
        <fullName evidence="1">Uncharacterized protein</fullName>
    </submittedName>
</protein>
<dbReference type="OrthoDB" id="9554497at2"/>
<name>K6XNX5_9ALTE</name>
<organism evidence="1 2">
    <name type="scientific">Aliiglaciecola lipolytica E3</name>
    <dbReference type="NCBI Taxonomy" id="1127673"/>
    <lineage>
        <taxon>Bacteria</taxon>
        <taxon>Pseudomonadati</taxon>
        <taxon>Pseudomonadota</taxon>
        <taxon>Gammaproteobacteria</taxon>
        <taxon>Alteromonadales</taxon>
        <taxon>Alteromonadaceae</taxon>
        <taxon>Aliiglaciecola</taxon>
    </lineage>
</organism>
<proteinExistence type="predicted"/>
<dbReference type="EMBL" id="BAEN01000018">
    <property type="protein sequence ID" value="GAC13361.1"/>
    <property type="molecule type" value="Genomic_DNA"/>
</dbReference>
<evidence type="ECO:0000313" key="1">
    <source>
        <dbReference type="EMBL" id="GAC13361.1"/>
    </source>
</evidence>
<keyword evidence="2" id="KW-1185">Reference proteome</keyword>
<dbReference type="Proteomes" id="UP000006334">
    <property type="component" value="Unassembled WGS sequence"/>
</dbReference>
<dbReference type="STRING" id="1127673.GLIP_0715"/>
<gene>
    <name evidence="1" type="ORF">GLIP_0715</name>
</gene>
<dbReference type="AlphaFoldDB" id="K6XNX5"/>
<sequence length="252" mass="29401">MKAIILSYDKQVGLAQLVVKTYLDLGVKCLDFLVPINHVHTKRKFEFASNIKCILSKCDILSSMESTLAQCDDDEWIYWAIDDRFPTHIDLSSFDCIYKAIDRGDFDFANGVKLINWREKLTGKKVNVEGMSFSLQESTSMFGFWHHQFLRAKVLKDTFFTCNEESYNDIRMINNSQHSKKSLSFLENIYVSDRNIVELEEPLWDGKLTRNGVEALLRFDCSVPEYQVVESRLGFKDFDEQLKLNPKRPKFF</sequence>
<accession>K6XNX5</accession>
<evidence type="ECO:0000313" key="2">
    <source>
        <dbReference type="Proteomes" id="UP000006334"/>
    </source>
</evidence>
<comment type="caution">
    <text evidence="1">The sequence shown here is derived from an EMBL/GenBank/DDBJ whole genome shotgun (WGS) entry which is preliminary data.</text>
</comment>
<reference evidence="1 2" key="1">
    <citation type="journal article" date="2017" name="Antonie Van Leeuwenhoek">
        <title>Rhizobium rhizosphaerae sp. nov., a novel species isolated from rice rhizosphere.</title>
        <authorList>
            <person name="Zhao J.J."/>
            <person name="Zhang J."/>
            <person name="Zhang R.J."/>
            <person name="Zhang C.W."/>
            <person name="Yin H.Q."/>
            <person name="Zhang X.X."/>
        </authorList>
    </citation>
    <scope>NUCLEOTIDE SEQUENCE [LARGE SCALE GENOMIC DNA]</scope>
    <source>
        <strain evidence="1 2">E3</strain>
    </source>
</reference>
<dbReference type="RefSeq" id="WP_008843181.1">
    <property type="nucleotide sequence ID" value="NZ_BAEN01000018.1"/>
</dbReference>